<evidence type="ECO:0000313" key="1">
    <source>
        <dbReference type="EMBL" id="WNL49597.1"/>
    </source>
</evidence>
<reference evidence="1" key="1">
    <citation type="submission" date="2023-07" db="EMBL/GenBank/DDBJ databases">
        <authorList>
            <person name="Xia Y."/>
        </authorList>
    </citation>
    <scope>NUCLEOTIDE SEQUENCE</scope>
    <source>
        <strain evidence="1">F</strain>
    </source>
</reference>
<gene>
    <name evidence="1" type="ORF">MarFTMF_081</name>
</gene>
<sequence>MDILSSWLNQRREEWVKRRRKAIKEEARIQTLMKQNGQIVPEDRIQKLENAREELNIITGVHEKNKLA</sequence>
<dbReference type="EMBL" id="OR343188">
    <property type="protein sequence ID" value="WNL49597.1"/>
    <property type="molecule type" value="Genomic_DNA"/>
</dbReference>
<accession>A0AA96EL32</accession>
<name>A0AA96EL32_9VIRU</name>
<proteinExistence type="predicted"/>
<organism evidence="1">
    <name type="scientific">Marseillevirus sp</name>
    <dbReference type="NCBI Taxonomy" id="2809551"/>
    <lineage>
        <taxon>Viruses</taxon>
        <taxon>Varidnaviria</taxon>
        <taxon>Bamfordvirae</taxon>
        <taxon>Nucleocytoviricota</taxon>
        <taxon>Megaviricetes</taxon>
        <taxon>Pimascovirales</taxon>
        <taxon>Pimascovirales incertae sedis</taxon>
        <taxon>Marseilleviridae</taxon>
        <taxon>Marseillevirus</taxon>
    </lineage>
</organism>
<protein>
    <submittedName>
        <fullName evidence="1">Uncharacterized protein</fullName>
    </submittedName>
</protein>